<reference evidence="2" key="1">
    <citation type="submission" date="2022-06" db="EMBL/GenBank/DDBJ databases">
        <authorList>
            <person name="Berger JAMES D."/>
            <person name="Berger JAMES D."/>
        </authorList>
    </citation>
    <scope>NUCLEOTIDE SEQUENCE [LARGE SCALE GENOMIC DNA]</scope>
</reference>
<reference evidence="3" key="2">
    <citation type="submission" date="2023-11" db="UniProtKB">
        <authorList>
            <consortium name="WormBaseParasite"/>
        </authorList>
    </citation>
    <scope>IDENTIFICATION</scope>
</reference>
<protein>
    <submittedName>
        <fullName evidence="3">Uncharacterized protein</fullName>
    </submittedName>
</protein>
<feature type="signal peptide" evidence="1">
    <location>
        <begin position="1"/>
        <end position="15"/>
    </location>
</feature>
<sequence length="279" mass="31573">MADFLLFLFLANVFQLKKQLSKLYLGLKETIDKCSFIKSKKTIQLKVSHEKLLEKGYFSSRSVLFWRFLFGVTEVQLANAESGVFVAEINLSVKPLVIGDYDKSDRRFLEILDNLCKNVKEVLKRIEPRLNSIPVSCDIPELDPYRLNTSSNIIVLLAMPPSEMQQVFSTENWFQSLKLSLESASISESDEWITVIIINNNIKLLANKNSKLTMHNETLSAMYVGIDNAVVACLGGIDKTAVIMRLSSAGLVKIGYYSQYNTLNLRINDALSLMDLTRK</sequence>
<name>A0AA85IXP3_TRIRE</name>
<evidence type="ECO:0000313" key="2">
    <source>
        <dbReference type="Proteomes" id="UP000050795"/>
    </source>
</evidence>
<dbReference type="WBParaSite" id="TREG1_115150.1">
    <property type="protein sequence ID" value="TREG1_115150.1"/>
    <property type="gene ID" value="TREG1_115150"/>
</dbReference>
<accession>A0AA85IXP3</accession>
<organism evidence="2 3">
    <name type="scientific">Trichobilharzia regenti</name>
    <name type="common">Nasal bird schistosome</name>
    <dbReference type="NCBI Taxonomy" id="157069"/>
    <lineage>
        <taxon>Eukaryota</taxon>
        <taxon>Metazoa</taxon>
        <taxon>Spiralia</taxon>
        <taxon>Lophotrochozoa</taxon>
        <taxon>Platyhelminthes</taxon>
        <taxon>Trematoda</taxon>
        <taxon>Digenea</taxon>
        <taxon>Strigeidida</taxon>
        <taxon>Schistosomatoidea</taxon>
        <taxon>Schistosomatidae</taxon>
        <taxon>Trichobilharzia</taxon>
    </lineage>
</organism>
<dbReference type="Proteomes" id="UP000050795">
    <property type="component" value="Unassembled WGS sequence"/>
</dbReference>
<feature type="chain" id="PRO_5041677912" evidence="1">
    <location>
        <begin position="16"/>
        <end position="279"/>
    </location>
</feature>
<evidence type="ECO:0000313" key="3">
    <source>
        <dbReference type="WBParaSite" id="TREG1_115150.1"/>
    </source>
</evidence>
<keyword evidence="2" id="KW-1185">Reference proteome</keyword>
<proteinExistence type="predicted"/>
<dbReference type="AlphaFoldDB" id="A0AA85IXP3"/>
<evidence type="ECO:0000256" key="1">
    <source>
        <dbReference type="SAM" id="SignalP"/>
    </source>
</evidence>
<keyword evidence="1" id="KW-0732">Signal</keyword>